<dbReference type="NCBIfam" id="TIGR03696">
    <property type="entry name" value="Rhs_assc_core"/>
    <property type="match status" value="1"/>
</dbReference>
<dbReference type="EMBL" id="FRAV01000088">
    <property type="protein sequence ID" value="SHM74158.1"/>
    <property type="molecule type" value="Genomic_DNA"/>
</dbReference>
<dbReference type="AlphaFoldDB" id="A0A1M7L812"/>
<dbReference type="PANTHER" id="PTHR32305:SF15">
    <property type="entry name" value="PROTEIN RHSA-RELATED"/>
    <property type="match status" value="1"/>
</dbReference>
<dbReference type="OrthoDB" id="2972467at2"/>
<dbReference type="Gene3D" id="2.180.10.10">
    <property type="entry name" value="RHS repeat-associated core"/>
    <property type="match status" value="1"/>
</dbReference>
<gene>
    <name evidence="1" type="ORF">SAMN05444267_10882</name>
</gene>
<evidence type="ECO:0000313" key="1">
    <source>
        <dbReference type="EMBL" id="SHM74158.1"/>
    </source>
</evidence>
<accession>A0A1M7L812</accession>
<dbReference type="STRING" id="1302687.SAMN05444267_10882"/>
<protein>
    <submittedName>
        <fullName evidence="1">RHS repeat-associated core domain-containing protein</fullName>
    </submittedName>
</protein>
<sequence>VNMKDKGIQSIGYNYLNLADSYSITQKDPWGINTSFGLNYLYRADGAKVRKTYSSGGGRGQSITNKYTDYLDGFQYNFSETVAPCPWCRTSVAYEAEAFRDPGLFDPIPGTLDWQLDFVPTSEGFYSFTENRYIYQYRDHLGNARVNFAKNAAGALEVTDTNNYYAFGMNHIGGMKSLLGGYQNYKYNGKELQESGMYDYGARMYMPDLGRWGVVDNKAEKYFSMSSYTYAGNNPIAFMDPDGNELILSFATDTARQSYENLVNSSLGGKYTTTYTRVEGTDTYKVSINMINKDALLSKEQQAFYNSYNTVVGAKEIVNQSIVENDKDVIVGSFQTAQIDINDVLEFDKAGKGGTSSAGALTHEHSEQLEKAKMGLKNGELGKVETDAAGNTTYTDFNKAHGKAFKPEGKVNGNERLETEGPMSINVFQEKDKTKTSQAIWKNDTTGGITVQKTKLP</sequence>
<reference evidence="2" key="1">
    <citation type="submission" date="2016-11" db="EMBL/GenBank/DDBJ databases">
        <authorList>
            <person name="Varghese N."/>
            <person name="Submissions S."/>
        </authorList>
    </citation>
    <scope>NUCLEOTIDE SEQUENCE [LARGE SCALE GENOMIC DNA]</scope>
    <source>
        <strain evidence="2">DSM 26899</strain>
    </source>
</reference>
<dbReference type="Proteomes" id="UP000184364">
    <property type="component" value="Unassembled WGS sequence"/>
</dbReference>
<dbReference type="InterPro" id="IPR022385">
    <property type="entry name" value="Rhs_assc_core"/>
</dbReference>
<name>A0A1M7L812_9FLAO</name>
<keyword evidence="2" id="KW-1185">Reference proteome</keyword>
<organism evidence="1 2">
    <name type="scientific">Chryseobacterium polytrichastri</name>
    <dbReference type="NCBI Taxonomy" id="1302687"/>
    <lineage>
        <taxon>Bacteria</taxon>
        <taxon>Pseudomonadati</taxon>
        <taxon>Bacteroidota</taxon>
        <taxon>Flavobacteriia</taxon>
        <taxon>Flavobacteriales</taxon>
        <taxon>Weeksellaceae</taxon>
        <taxon>Chryseobacterium group</taxon>
        <taxon>Chryseobacterium</taxon>
    </lineage>
</organism>
<dbReference type="InterPro" id="IPR050708">
    <property type="entry name" value="T6SS_VgrG/RHS"/>
</dbReference>
<proteinExistence type="predicted"/>
<evidence type="ECO:0000313" key="2">
    <source>
        <dbReference type="Proteomes" id="UP000184364"/>
    </source>
</evidence>
<dbReference type="RefSeq" id="WP_139262917.1">
    <property type="nucleotide sequence ID" value="NZ_FRAV01000088.1"/>
</dbReference>
<dbReference type="PANTHER" id="PTHR32305">
    <property type="match status" value="1"/>
</dbReference>
<feature type="non-terminal residue" evidence="1">
    <location>
        <position position="1"/>
    </location>
</feature>